<evidence type="ECO:0000256" key="1">
    <source>
        <dbReference type="ARBA" id="ARBA00013064"/>
    </source>
</evidence>
<feature type="region of interest" description="Disordered" evidence="7">
    <location>
        <begin position="892"/>
        <end position="941"/>
    </location>
</feature>
<feature type="transmembrane region" description="Helical" evidence="8">
    <location>
        <begin position="41"/>
        <end position="61"/>
    </location>
</feature>
<dbReference type="AlphaFoldDB" id="A0A4S2M1F7"/>
<dbReference type="SMART" id="SM00404">
    <property type="entry name" value="PTPc_motif"/>
    <property type="match status" value="1"/>
</dbReference>
<dbReference type="Gene3D" id="3.90.190.10">
    <property type="entry name" value="Protein tyrosine phosphatase superfamily"/>
    <property type="match status" value="2"/>
</dbReference>
<dbReference type="InterPro" id="IPR029021">
    <property type="entry name" value="Prot-tyrosine_phosphatase-like"/>
</dbReference>
<dbReference type="GO" id="GO:0005886">
    <property type="term" value="C:plasma membrane"/>
    <property type="evidence" value="ECO:0007669"/>
    <property type="project" value="TreeGrafter"/>
</dbReference>
<evidence type="ECO:0000259" key="10">
    <source>
        <dbReference type="PROSITE" id="PS50056"/>
    </source>
</evidence>
<feature type="compositionally biased region" description="Polar residues" evidence="7">
    <location>
        <begin position="523"/>
        <end position="538"/>
    </location>
</feature>
<keyword evidence="8" id="KW-1133">Transmembrane helix</keyword>
<dbReference type="GO" id="GO:0030054">
    <property type="term" value="C:cell junction"/>
    <property type="evidence" value="ECO:0007669"/>
    <property type="project" value="TreeGrafter"/>
</dbReference>
<evidence type="ECO:0000313" key="12">
    <source>
        <dbReference type="Proteomes" id="UP000308267"/>
    </source>
</evidence>
<dbReference type="InterPro" id="IPR000242">
    <property type="entry name" value="PTP_cat"/>
</dbReference>
<keyword evidence="2" id="KW-0597">Phosphoprotein</keyword>
<feature type="transmembrane region" description="Helical" evidence="8">
    <location>
        <begin position="268"/>
        <end position="292"/>
    </location>
</feature>
<evidence type="ECO:0000256" key="3">
    <source>
        <dbReference type="ARBA" id="ARBA00022801"/>
    </source>
</evidence>
<dbReference type="InterPro" id="IPR003595">
    <property type="entry name" value="Tyr_Pase_cat"/>
</dbReference>
<dbReference type="GO" id="GO:0007165">
    <property type="term" value="P:signal transduction"/>
    <property type="evidence" value="ECO:0007669"/>
    <property type="project" value="TreeGrafter"/>
</dbReference>
<evidence type="ECO:0000256" key="8">
    <source>
        <dbReference type="SAM" id="Phobius"/>
    </source>
</evidence>
<dbReference type="Pfam" id="PF00102">
    <property type="entry name" value="Y_phosphatase"/>
    <property type="match status" value="3"/>
</dbReference>
<dbReference type="Proteomes" id="UP000308267">
    <property type="component" value="Unassembled WGS sequence"/>
</dbReference>
<feature type="binding site" evidence="6">
    <location>
        <position position="1154"/>
    </location>
    <ligand>
        <name>substrate</name>
    </ligand>
</feature>
<feature type="binding site" evidence="6">
    <location>
        <begin position="1110"/>
        <end position="1116"/>
    </location>
    <ligand>
        <name>substrate</name>
    </ligand>
</feature>
<sequence length="1182" mass="129676">MLCVGLNASYVNGKRRISLALVCGSQTLLTSTRWTQRNWRFVYRISQLLSCFLSTLCVWIGHVCFASTVTPHSSARIDRTLRLQCDGCQNSAFGCLHQLANQCLSQIHISFQIAALACGVFYARQSITDLTKWISFVYVLATKFRNSRWNQFRLSCPNFTPQCGAFGHCVPISLILSILPIQSLGQAAEGLTTQSKSLNELSQTSKPRNFLGSAVGKSHLNPSEQLGRHKTNRFLSEDTALTPYISVDAYETASSAHLGGHTKKQLPVAFILVVVAVILVALLLLLAFWCVYRKRERQKSATFKQDTASASICEFGASASGTFPDSASRSIVRKKETDVVVNEQSVARANRSCISYFCCFVPEHTPTHLHHDTSALESAVKIEADKSSNDVLGPRIQFGEDPQTSSTFKCEAGVASERLSSDSSASPSLAARRRAAPLPRLVSALPSVLSPSPLIETRTVQVQPAEASHLAGTAVNKASGVCTLSIADASCYRKPDVLTQVTLRPKANGMPLGSSKHVIHSEPPQSTTSFSDSASHLTTAPVHPVRHRTRGLLESRRGSHTSLTLCLSPFVDPILDTTATSTAGRGGSLDEETGRTQAAAPHTRFAGLSAYEPNSLYHSAHTTCFSGKSGEDLDSAVLPATCEDVRCQIKPVRSVTDHTSLELNAAKSVSGTGTPCREPLDSLLSRHQYYSHHHYLHHRHLHYRPADPHHRIELGRQCPHNTLSQQRSREVEQLLNASQPLTYEKLASKLRDNAPSLFQEFWDIPMNHPSKKELPIVGIGQKNRYQSILPNYSTRVILPILNNDPATSYINANYIHGYGGQPNAFIATQGPMSHTVVDFWRMVWHSHAPAIVMITKLVEQQVVKCELYLPNSVPETVMSVTPFGMTPSSTTSNHTSCSFTSSPFSSDSPSLSDTSSVPRSTRLHSSNPLDSGMTSLDEHSLAEPDVSKSTKLIECANPDAYHLLALPGCAQYFGDIFVRVDSLERFEGYSVRALTLRHNLEERKVEHFWYTAWPDHSSPDTTPASARQLLQLVNATEACRKLSPLFHPLPSSFSTGKAESSSIQRDLLGTTMSINSLETIRGCDPHKHPAASTTPATTASTADGPIIVHCSAGVGRTGCFIALCIGCAQLQREGVVDILRIVSRLRLDRGGMVQRNEQYEFIHHALLEFPAYQECQRQRENQ</sequence>
<comment type="caution">
    <text evidence="11">The sequence shown here is derived from an EMBL/GenBank/DDBJ whole genome shotgun (WGS) entry which is preliminary data.</text>
</comment>
<evidence type="ECO:0000256" key="2">
    <source>
        <dbReference type="ARBA" id="ARBA00022553"/>
    </source>
</evidence>
<keyword evidence="8" id="KW-0812">Transmembrane</keyword>
<feature type="binding site" evidence="6">
    <location>
        <position position="1015"/>
    </location>
    <ligand>
        <name>substrate</name>
    </ligand>
</feature>
<gene>
    <name evidence="11" type="ORF">CRM22_004732</name>
</gene>
<evidence type="ECO:0000259" key="9">
    <source>
        <dbReference type="PROSITE" id="PS50055"/>
    </source>
</evidence>
<dbReference type="SMART" id="SM00194">
    <property type="entry name" value="PTPc"/>
    <property type="match status" value="1"/>
</dbReference>
<dbReference type="CDD" id="cd14547">
    <property type="entry name" value="PTPc-KIM"/>
    <property type="match status" value="1"/>
</dbReference>
<feature type="domain" description="Tyrosine-protein phosphatase" evidence="9">
    <location>
        <begin position="782"/>
        <end position="1169"/>
    </location>
</feature>
<dbReference type="SUPFAM" id="SSF52799">
    <property type="entry name" value="(Phosphotyrosine protein) phosphatases II"/>
    <property type="match status" value="1"/>
</dbReference>
<evidence type="ECO:0000256" key="5">
    <source>
        <dbReference type="PIRSR" id="PIRSR608356-50"/>
    </source>
</evidence>
<dbReference type="InterPro" id="IPR016130">
    <property type="entry name" value="Tyr_Pase_AS"/>
</dbReference>
<evidence type="ECO:0000256" key="4">
    <source>
        <dbReference type="ARBA" id="ARBA00022912"/>
    </source>
</evidence>
<dbReference type="GO" id="GO:0019901">
    <property type="term" value="F:protein kinase binding"/>
    <property type="evidence" value="ECO:0007669"/>
    <property type="project" value="TreeGrafter"/>
</dbReference>
<dbReference type="PRINTS" id="PR00700">
    <property type="entry name" value="PRTYPHPHTASE"/>
</dbReference>
<dbReference type="PROSITE" id="PS50056">
    <property type="entry name" value="TYR_PHOSPHATASE_2"/>
    <property type="match status" value="1"/>
</dbReference>
<proteinExistence type="predicted"/>
<organism evidence="11 12">
    <name type="scientific">Opisthorchis felineus</name>
    <dbReference type="NCBI Taxonomy" id="147828"/>
    <lineage>
        <taxon>Eukaryota</taxon>
        <taxon>Metazoa</taxon>
        <taxon>Spiralia</taxon>
        <taxon>Lophotrochozoa</taxon>
        <taxon>Platyhelminthes</taxon>
        <taxon>Trematoda</taxon>
        <taxon>Digenea</taxon>
        <taxon>Opisthorchiida</taxon>
        <taxon>Opisthorchiata</taxon>
        <taxon>Opisthorchiidae</taxon>
        <taxon>Opisthorchis</taxon>
    </lineage>
</organism>
<feature type="compositionally biased region" description="Polar residues" evidence="7">
    <location>
        <begin position="917"/>
        <end position="934"/>
    </location>
</feature>
<dbReference type="OrthoDB" id="10253954at2759"/>
<dbReference type="PANTHER" id="PTHR46198:SF4">
    <property type="entry name" value="PROTEIN-TYROSINE-PHOSPHATASE"/>
    <property type="match status" value="1"/>
</dbReference>
<evidence type="ECO:0000256" key="6">
    <source>
        <dbReference type="PIRSR" id="PIRSR608356-51"/>
    </source>
</evidence>
<dbReference type="EMBL" id="SJOL01006410">
    <property type="protein sequence ID" value="TGZ67557.1"/>
    <property type="molecule type" value="Genomic_DNA"/>
</dbReference>
<dbReference type="PANTHER" id="PTHR46198">
    <property type="entry name" value="PROTEIN-TYROSINE-PHOSPHATASE"/>
    <property type="match status" value="1"/>
</dbReference>
<name>A0A4S2M1F7_OPIFE</name>
<dbReference type="PROSITE" id="PS50055">
    <property type="entry name" value="TYR_PHOSPHATASE_PTP"/>
    <property type="match status" value="1"/>
</dbReference>
<dbReference type="InterPro" id="IPR000387">
    <property type="entry name" value="Tyr_Pase_dom"/>
</dbReference>
<feature type="region of interest" description="Disordered" evidence="7">
    <location>
        <begin position="578"/>
        <end position="599"/>
    </location>
</feature>
<protein>
    <recommendedName>
        <fullName evidence="1">protein-tyrosine-phosphatase</fullName>
        <ecNumber evidence="1">3.1.3.48</ecNumber>
    </recommendedName>
</protein>
<accession>A0A4S2M1F7</accession>
<dbReference type="GO" id="GO:0004725">
    <property type="term" value="F:protein tyrosine phosphatase activity"/>
    <property type="evidence" value="ECO:0007669"/>
    <property type="project" value="UniProtKB-EC"/>
</dbReference>
<reference evidence="11 12" key="1">
    <citation type="journal article" date="2019" name="BMC Genomics">
        <title>New insights from Opisthorchis felineus genome: update on genomics of the epidemiologically important liver flukes.</title>
        <authorList>
            <person name="Ershov N.I."/>
            <person name="Mordvinov V.A."/>
            <person name="Prokhortchouk E.B."/>
            <person name="Pakharukova M.Y."/>
            <person name="Gunbin K.V."/>
            <person name="Ustyantsev K."/>
            <person name="Genaev M.A."/>
            <person name="Blinov A.G."/>
            <person name="Mazur A."/>
            <person name="Boulygina E."/>
            <person name="Tsygankova S."/>
            <person name="Khrameeva E."/>
            <person name="Chekanov N."/>
            <person name="Fan G."/>
            <person name="Xiao A."/>
            <person name="Zhang H."/>
            <person name="Xu X."/>
            <person name="Yang H."/>
            <person name="Solovyev V."/>
            <person name="Lee S.M."/>
            <person name="Liu X."/>
            <person name="Afonnikov D.A."/>
            <person name="Skryabin K.G."/>
        </authorList>
    </citation>
    <scope>NUCLEOTIDE SEQUENCE [LARGE SCALE GENOMIC DNA]</scope>
    <source>
        <strain evidence="11">AK-0245</strain>
        <tissue evidence="11">Whole organism</tissue>
    </source>
</reference>
<keyword evidence="12" id="KW-1185">Reference proteome</keyword>
<keyword evidence="8" id="KW-0472">Membrane</keyword>
<dbReference type="EC" id="3.1.3.48" evidence="1"/>
<dbReference type="GO" id="GO:0005829">
    <property type="term" value="C:cytosol"/>
    <property type="evidence" value="ECO:0007669"/>
    <property type="project" value="TreeGrafter"/>
</dbReference>
<feature type="compositionally biased region" description="Low complexity" evidence="7">
    <location>
        <begin position="896"/>
        <end position="916"/>
    </location>
</feature>
<dbReference type="PROSITE" id="PS00383">
    <property type="entry name" value="TYR_PHOSPHATASE_1"/>
    <property type="match status" value="1"/>
</dbReference>
<feature type="region of interest" description="Disordered" evidence="7">
    <location>
        <begin position="508"/>
        <end position="540"/>
    </location>
</feature>
<keyword evidence="3" id="KW-0378">Hydrolase</keyword>
<dbReference type="STRING" id="147828.A0A4S2M1F7"/>
<evidence type="ECO:0000256" key="7">
    <source>
        <dbReference type="SAM" id="MobiDB-lite"/>
    </source>
</evidence>
<evidence type="ECO:0000313" key="11">
    <source>
        <dbReference type="EMBL" id="TGZ67557.1"/>
    </source>
</evidence>
<dbReference type="InterPro" id="IPR008356">
    <property type="entry name" value="Tyr_Pase_KIM-con"/>
</dbReference>
<feature type="domain" description="Tyrosine specific protein phosphatases" evidence="10">
    <location>
        <begin position="1103"/>
        <end position="1160"/>
    </location>
</feature>
<keyword evidence="4" id="KW-0904">Protein phosphatase</keyword>
<feature type="active site" description="Phosphocysteine intermediate" evidence="5">
    <location>
        <position position="1110"/>
    </location>
</feature>